<feature type="compositionally biased region" description="Low complexity" evidence="2">
    <location>
        <begin position="620"/>
        <end position="635"/>
    </location>
</feature>
<keyword evidence="6" id="KW-1185">Reference proteome</keyword>
<feature type="compositionally biased region" description="Gly residues" evidence="2">
    <location>
        <begin position="326"/>
        <end position="336"/>
    </location>
</feature>
<organism evidence="5 6">
    <name type="scientific">Cellulomonas aerilata</name>
    <dbReference type="NCBI Taxonomy" id="515326"/>
    <lineage>
        <taxon>Bacteria</taxon>
        <taxon>Bacillati</taxon>
        <taxon>Actinomycetota</taxon>
        <taxon>Actinomycetes</taxon>
        <taxon>Micrococcales</taxon>
        <taxon>Cellulomonadaceae</taxon>
        <taxon>Cellulomonas</taxon>
    </lineage>
</organism>
<protein>
    <recommendedName>
        <fullName evidence="4">Calcineurin-like phosphoesterase domain-containing protein</fullName>
    </recommendedName>
</protein>
<reference evidence="5 6" key="1">
    <citation type="submission" date="2019-07" db="EMBL/GenBank/DDBJ databases">
        <title>Whole genome shotgun sequence of Cellulomonas aerilata NBRC 106308.</title>
        <authorList>
            <person name="Hosoyama A."/>
            <person name="Uohara A."/>
            <person name="Ohji S."/>
            <person name="Ichikawa N."/>
        </authorList>
    </citation>
    <scope>NUCLEOTIDE SEQUENCE [LARGE SCALE GENOMIC DNA]</scope>
    <source>
        <strain evidence="5 6">NBRC 106308</strain>
    </source>
</reference>
<dbReference type="EMBL" id="BJYY01000012">
    <property type="protein sequence ID" value="GEO33911.1"/>
    <property type="molecule type" value="Genomic_DNA"/>
</dbReference>
<keyword evidence="3" id="KW-1133">Transmembrane helix</keyword>
<dbReference type="RefSeq" id="WP_246131079.1">
    <property type="nucleotide sequence ID" value="NZ_BAAARM010000009.1"/>
</dbReference>
<sequence length="635" mass="64926">MAGRPRLSARLPRLRWGRGPVAGRTRARLREVRWGQVAGWGALAVVVSLVFGVTTASVQGSLGPHVARYAMTTDDLVTVDVGPLGTLEVASPLPLTLGADVRVEEIPAEVTAVDPARTVQVLSQDLQGYVQFFTGPQATIEDAARALAVDALRRALTLLVGLVVVALVLRTLLGPARRGELAARLGGHRPAVRSAVVIAVLVAVTCVSSIDRRDRPGAGRPASPVFAGTALEGARITGRLAGIVDTYGGRVVDAYRSNEAFYSSAQTSVAEAWDARAQVIAAREEAEAAERAAAGRAARLGESLERPGGDTTAPTAPAQAPDARGTGAGTGDGGSPLPGAVVAGAADPAATPTPTSAPDEGADDAVEPTVLLLVSDLHCNIGMARVIRTVAERSGADVVLNAGDTTVNGTSVERYCVTTFSRAVPDGVERVVSDGNHDSAETGDHERGSGWTVLDGEVVTAAGVRILGDRDPNQTQIGAGTSPIADESAAEVGERLAEAACDDADGVDVLLIHTPRVGDAAMRSGCVPVQLSGHQHRRTGPVQVGEGIRYVSSSTAGATSGRPTVGPLNGVAELTVLRFDPGTRRMVDLQVVTVGPDGSATVGDREPFPLPVPPAPVLGPAPVDATTATAPAAPS</sequence>
<comment type="similarity">
    <text evidence="1">Belongs to the metallophosphoesterase superfamily. YfcE family.</text>
</comment>
<dbReference type="AlphaFoldDB" id="A0A512DBQ5"/>
<dbReference type="InterPro" id="IPR024654">
    <property type="entry name" value="Calcineurin-like_PHP_lpxH"/>
</dbReference>
<dbReference type="Proteomes" id="UP000321181">
    <property type="component" value="Unassembled WGS sequence"/>
</dbReference>
<dbReference type="InterPro" id="IPR029052">
    <property type="entry name" value="Metallo-depent_PP-like"/>
</dbReference>
<feature type="compositionally biased region" description="Low complexity" evidence="2">
    <location>
        <begin position="337"/>
        <end position="359"/>
    </location>
</feature>
<feature type="domain" description="Calcineurin-like phosphoesterase" evidence="4">
    <location>
        <begin position="371"/>
        <end position="551"/>
    </location>
</feature>
<evidence type="ECO:0000313" key="6">
    <source>
        <dbReference type="Proteomes" id="UP000321181"/>
    </source>
</evidence>
<gene>
    <name evidence="5" type="ORF">CAE01nite_16360</name>
</gene>
<evidence type="ECO:0000256" key="2">
    <source>
        <dbReference type="SAM" id="MobiDB-lite"/>
    </source>
</evidence>
<feature type="transmembrane region" description="Helical" evidence="3">
    <location>
        <begin position="192"/>
        <end position="210"/>
    </location>
</feature>
<evidence type="ECO:0000256" key="1">
    <source>
        <dbReference type="ARBA" id="ARBA00008950"/>
    </source>
</evidence>
<keyword evidence="3" id="KW-0472">Membrane</keyword>
<name>A0A512DBQ5_9CELL</name>
<proteinExistence type="inferred from homology"/>
<evidence type="ECO:0000313" key="5">
    <source>
        <dbReference type="EMBL" id="GEO33911.1"/>
    </source>
</evidence>
<feature type="region of interest" description="Disordered" evidence="2">
    <location>
        <begin position="597"/>
        <end position="635"/>
    </location>
</feature>
<dbReference type="Gene3D" id="3.60.21.10">
    <property type="match status" value="1"/>
</dbReference>
<dbReference type="Pfam" id="PF12850">
    <property type="entry name" value="Metallophos_2"/>
    <property type="match status" value="1"/>
</dbReference>
<evidence type="ECO:0000256" key="3">
    <source>
        <dbReference type="SAM" id="Phobius"/>
    </source>
</evidence>
<feature type="transmembrane region" description="Helical" evidence="3">
    <location>
        <begin position="155"/>
        <end position="172"/>
    </location>
</feature>
<dbReference type="SUPFAM" id="SSF56300">
    <property type="entry name" value="Metallo-dependent phosphatases"/>
    <property type="match status" value="1"/>
</dbReference>
<feature type="region of interest" description="Disordered" evidence="2">
    <location>
        <begin position="292"/>
        <end position="363"/>
    </location>
</feature>
<feature type="transmembrane region" description="Helical" evidence="3">
    <location>
        <begin position="37"/>
        <end position="58"/>
    </location>
</feature>
<comment type="caution">
    <text evidence="5">The sequence shown here is derived from an EMBL/GenBank/DDBJ whole genome shotgun (WGS) entry which is preliminary data.</text>
</comment>
<evidence type="ECO:0000259" key="4">
    <source>
        <dbReference type="Pfam" id="PF12850"/>
    </source>
</evidence>
<feature type="compositionally biased region" description="Pro residues" evidence="2">
    <location>
        <begin position="608"/>
        <end position="619"/>
    </location>
</feature>
<keyword evidence="3" id="KW-0812">Transmembrane</keyword>
<feature type="compositionally biased region" description="Low complexity" evidence="2">
    <location>
        <begin position="309"/>
        <end position="325"/>
    </location>
</feature>
<accession>A0A512DBQ5</accession>